<evidence type="ECO:0000256" key="1">
    <source>
        <dbReference type="SAM" id="SignalP"/>
    </source>
</evidence>
<feature type="signal peptide" evidence="1">
    <location>
        <begin position="1"/>
        <end position="20"/>
    </location>
</feature>
<dbReference type="Gene3D" id="2.60.40.1120">
    <property type="entry name" value="Carboxypeptidase-like, regulatory domain"/>
    <property type="match status" value="1"/>
</dbReference>
<dbReference type="EMBL" id="CP007128">
    <property type="protein sequence ID" value="AHG88358.1"/>
    <property type="molecule type" value="Genomic_DNA"/>
</dbReference>
<dbReference type="HOGENOM" id="CLU_1945662_0_0_0"/>
<accession>W0RG37</accession>
<proteinExistence type="predicted"/>
<dbReference type="RefSeq" id="WP_025409899.1">
    <property type="nucleotide sequence ID" value="NZ_CP007128.1"/>
</dbReference>
<dbReference type="InParanoid" id="W0RG37"/>
<feature type="chain" id="PRO_5004794066" evidence="1">
    <location>
        <begin position="21"/>
        <end position="129"/>
    </location>
</feature>
<evidence type="ECO:0000259" key="2">
    <source>
        <dbReference type="Pfam" id="PF08308"/>
    </source>
</evidence>
<dbReference type="InterPro" id="IPR013229">
    <property type="entry name" value="PEGA"/>
</dbReference>
<name>W0RG37_9BACT</name>
<dbReference type="KEGG" id="gba:J421_0821"/>
<gene>
    <name evidence="3" type="ORF">J421_0821</name>
</gene>
<protein>
    <submittedName>
        <fullName evidence="3">PEGA domain protein</fullName>
    </submittedName>
</protein>
<dbReference type="AlphaFoldDB" id="W0RG37"/>
<dbReference type="Pfam" id="PF08308">
    <property type="entry name" value="PEGA"/>
    <property type="match status" value="1"/>
</dbReference>
<evidence type="ECO:0000313" key="3">
    <source>
        <dbReference type="EMBL" id="AHG88358.1"/>
    </source>
</evidence>
<dbReference type="STRING" id="861299.J421_0821"/>
<dbReference type="Proteomes" id="UP000019151">
    <property type="component" value="Chromosome"/>
</dbReference>
<keyword evidence="1" id="KW-0732">Signal</keyword>
<feature type="domain" description="PEGA" evidence="2">
    <location>
        <begin position="78"/>
        <end position="106"/>
    </location>
</feature>
<keyword evidence="4" id="KW-1185">Reference proteome</keyword>
<sequence length="129" mass="12811">MSTRPVLTIAALLLCATACGEDGAAAECIIPPCALRTAVQLTVTSARGPGPVAGVTLVVAGAVSGSGACSQGDVTTCLVPGTGGTYEIDVRAPGYQTAHRTVTVTATPRECSCPLVDTQRVDVVLTPAA</sequence>
<evidence type="ECO:0000313" key="4">
    <source>
        <dbReference type="Proteomes" id="UP000019151"/>
    </source>
</evidence>
<organism evidence="3 4">
    <name type="scientific">Gemmatirosa kalamazoonensis</name>
    <dbReference type="NCBI Taxonomy" id="861299"/>
    <lineage>
        <taxon>Bacteria</taxon>
        <taxon>Pseudomonadati</taxon>
        <taxon>Gemmatimonadota</taxon>
        <taxon>Gemmatimonadia</taxon>
        <taxon>Gemmatimonadales</taxon>
        <taxon>Gemmatimonadaceae</taxon>
        <taxon>Gemmatirosa</taxon>
    </lineage>
</organism>
<reference evidence="3 4" key="1">
    <citation type="journal article" date="2014" name="Genome Announc.">
        <title>Genome Sequence and Methylome of Soil Bacterium Gemmatirosa kalamazoonensis KBS708T, a Member of the Rarely Cultivated Gemmatimonadetes Phylum.</title>
        <authorList>
            <person name="Debruyn J.M."/>
            <person name="Radosevich M."/>
            <person name="Wommack K.E."/>
            <person name="Polson S.W."/>
            <person name="Hauser L.J."/>
            <person name="Fawaz M.N."/>
            <person name="Korlach J."/>
            <person name="Tsai Y.C."/>
        </authorList>
    </citation>
    <scope>NUCLEOTIDE SEQUENCE [LARGE SCALE GENOMIC DNA]</scope>
    <source>
        <strain evidence="3 4">KBS708</strain>
    </source>
</reference>